<dbReference type="Ensembl" id="ENSTGET00000023924.1">
    <property type="protein sequence ID" value="ENSTGEP00000020099.1"/>
    <property type="gene ID" value="ENSTGEG00000016170.1"/>
</dbReference>
<dbReference type="Proteomes" id="UP000694411">
    <property type="component" value="Chromosome 10"/>
</dbReference>
<name>A0A8D2FC90_THEGE</name>
<evidence type="ECO:0000313" key="1">
    <source>
        <dbReference type="Ensembl" id="ENSTGEP00000020099.1"/>
    </source>
</evidence>
<dbReference type="AlphaFoldDB" id="A0A8D2FC90"/>
<sequence length="61" mass="7033">MKMCILNDCNVEPVVFQLSIHYSLFCVSRKIVLTFLLYTTICSYGALNCVQLSKNLCLYFD</sequence>
<keyword evidence="2" id="KW-1185">Reference proteome</keyword>
<reference evidence="1" key="2">
    <citation type="submission" date="2025-08" db="UniProtKB">
        <authorList>
            <consortium name="Ensembl"/>
        </authorList>
    </citation>
    <scope>IDENTIFICATION</scope>
</reference>
<evidence type="ECO:0000313" key="2">
    <source>
        <dbReference type="Proteomes" id="UP000694411"/>
    </source>
</evidence>
<proteinExistence type="predicted"/>
<reference evidence="1" key="1">
    <citation type="submission" date="2018-05" db="EMBL/GenBank/DDBJ databases">
        <title>Whole genome of Theropithecus gelada.</title>
        <authorList>
            <person name="Chiou K.L."/>
            <person name="Snyder-Mackler N."/>
        </authorList>
    </citation>
    <scope>NUCLEOTIDE SEQUENCE [LARGE SCALE GENOMIC DNA]</scope>
</reference>
<protein>
    <submittedName>
        <fullName evidence="1">Uncharacterized protein</fullName>
    </submittedName>
</protein>
<accession>A0A8D2FC90</accession>
<reference evidence="1" key="3">
    <citation type="submission" date="2025-09" db="UniProtKB">
        <authorList>
            <consortium name="Ensembl"/>
        </authorList>
    </citation>
    <scope>IDENTIFICATION</scope>
</reference>
<organism evidence="1 2">
    <name type="scientific">Theropithecus gelada</name>
    <name type="common">Gelada baboon</name>
    <dbReference type="NCBI Taxonomy" id="9565"/>
    <lineage>
        <taxon>Eukaryota</taxon>
        <taxon>Metazoa</taxon>
        <taxon>Chordata</taxon>
        <taxon>Craniata</taxon>
        <taxon>Vertebrata</taxon>
        <taxon>Euteleostomi</taxon>
        <taxon>Mammalia</taxon>
        <taxon>Eutheria</taxon>
        <taxon>Euarchontoglires</taxon>
        <taxon>Primates</taxon>
        <taxon>Haplorrhini</taxon>
        <taxon>Catarrhini</taxon>
        <taxon>Cercopithecidae</taxon>
        <taxon>Cercopithecinae</taxon>
        <taxon>Theropithecus</taxon>
    </lineage>
</organism>